<dbReference type="RefSeq" id="WP_130605239.1">
    <property type="nucleotide sequence ID" value="NZ_AP019400.1"/>
</dbReference>
<evidence type="ECO:0000313" key="3">
    <source>
        <dbReference type="EMBL" id="BBI31403.1"/>
    </source>
</evidence>
<feature type="signal peptide" evidence="2">
    <location>
        <begin position="1"/>
        <end position="30"/>
    </location>
</feature>
<organism evidence="3 4">
    <name type="scientific">Cohnella abietis</name>
    <dbReference type="NCBI Taxonomy" id="2507935"/>
    <lineage>
        <taxon>Bacteria</taxon>
        <taxon>Bacillati</taxon>
        <taxon>Bacillota</taxon>
        <taxon>Bacilli</taxon>
        <taxon>Bacillales</taxon>
        <taxon>Paenibacillaceae</taxon>
        <taxon>Cohnella</taxon>
    </lineage>
</organism>
<gene>
    <name evidence="3" type="ORF">KCTCHS21_08020</name>
</gene>
<protein>
    <submittedName>
        <fullName evidence="3">Uncharacterized protein</fullName>
    </submittedName>
</protein>
<evidence type="ECO:0000256" key="2">
    <source>
        <dbReference type="SAM" id="SignalP"/>
    </source>
</evidence>
<proteinExistence type="predicted"/>
<feature type="coiled-coil region" evidence="1">
    <location>
        <begin position="152"/>
        <end position="179"/>
    </location>
</feature>
<keyword evidence="4" id="KW-1185">Reference proteome</keyword>
<feature type="chain" id="PRO_5019497234" evidence="2">
    <location>
        <begin position="31"/>
        <end position="274"/>
    </location>
</feature>
<keyword evidence="2" id="KW-0732">Signal</keyword>
<dbReference type="AlphaFoldDB" id="A0A3T1CZY1"/>
<name>A0A3T1CZY1_9BACL</name>
<evidence type="ECO:0000256" key="1">
    <source>
        <dbReference type="SAM" id="Coils"/>
    </source>
</evidence>
<dbReference type="OrthoDB" id="2679013at2"/>
<keyword evidence="1" id="KW-0175">Coiled coil</keyword>
<accession>A0A3T1CZY1</accession>
<dbReference type="KEGG" id="cohn:KCTCHS21_08020"/>
<sequence>MLQRKTASFLWRLALLCLIMVTMSPPLVSAAKPELTAPIKEAFDKTAASADKTTAAKLNGLYNELSNLLKQDQENETKIKAIHYRNEEALLALRKQIRDINADKLTKLEAQVKQTKNRYKPLFETYSSVNKQITVAKKLKNKTLTTMLSTQADVLKLSVKLAREDIKNKEEAYKTAKGATSLTIKSARDKLDTIDPLKVQIKAHRGAISLPRTSLSPVWTNFKHATKKSDIPSTLDSLSTLVMLSRQIVEQQQKIYILEGKITDIIVKTKAQFL</sequence>
<dbReference type="EMBL" id="AP019400">
    <property type="protein sequence ID" value="BBI31403.1"/>
    <property type="molecule type" value="Genomic_DNA"/>
</dbReference>
<evidence type="ECO:0000313" key="4">
    <source>
        <dbReference type="Proteomes" id="UP000289856"/>
    </source>
</evidence>
<dbReference type="Proteomes" id="UP000289856">
    <property type="component" value="Chromosome"/>
</dbReference>
<reference evidence="3 4" key="1">
    <citation type="submission" date="2019-01" db="EMBL/GenBank/DDBJ databases">
        <title>Complete genome sequence of Cohnella hallensis HS21 isolated from Korean fir (Abies koreana) rhizospheric soil.</title>
        <authorList>
            <person name="Jiang L."/>
            <person name="Kang S.W."/>
            <person name="Kim S."/>
            <person name="Jung J."/>
            <person name="Kim C.Y."/>
            <person name="Kim D.H."/>
            <person name="Kim S.W."/>
            <person name="Lee J."/>
        </authorList>
    </citation>
    <scope>NUCLEOTIDE SEQUENCE [LARGE SCALE GENOMIC DNA]</scope>
    <source>
        <strain evidence="3 4">HS21</strain>
    </source>
</reference>